<dbReference type="PROSITE" id="PS50090">
    <property type="entry name" value="MYB_LIKE"/>
    <property type="match status" value="1"/>
</dbReference>
<feature type="region of interest" description="Disordered" evidence="6">
    <location>
        <begin position="505"/>
        <end position="575"/>
    </location>
</feature>
<evidence type="ECO:0000256" key="6">
    <source>
        <dbReference type="SAM" id="MobiDB-lite"/>
    </source>
</evidence>
<evidence type="ECO:0000259" key="8">
    <source>
        <dbReference type="PROSITE" id="PS51293"/>
    </source>
</evidence>
<name>A0A2G5DZQ2_AQUCA</name>
<dbReference type="EMBL" id="KZ305030">
    <property type="protein sequence ID" value="PIA48747.1"/>
    <property type="molecule type" value="Genomic_DNA"/>
</dbReference>
<dbReference type="NCBIfam" id="TIGR01557">
    <property type="entry name" value="myb_SHAQKYF"/>
    <property type="match status" value="1"/>
</dbReference>
<dbReference type="Pfam" id="PF00249">
    <property type="entry name" value="Myb_DNA-binding"/>
    <property type="match status" value="1"/>
</dbReference>
<dbReference type="InterPro" id="IPR009057">
    <property type="entry name" value="Homeodomain-like_sf"/>
</dbReference>
<keyword evidence="3" id="KW-0238">DNA-binding</keyword>
<dbReference type="CDD" id="cd00167">
    <property type="entry name" value="SANT"/>
    <property type="match status" value="1"/>
</dbReference>
<dbReference type="Proteomes" id="UP000230069">
    <property type="component" value="Unassembled WGS sequence"/>
</dbReference>
<feature type="compositionally biased region" description="Polar residues" evidence="6">
    <location>
        <begin position="562"/>
        <end position="574"/>
    </location>
</feature>
<dbReference type="InParanoid" id="A0A2G5DZQ2"/>
<dbReference type="GO" id="GO:0005634">
    <property type="term" value="C:nucleus"/>
    <property type="evidence" value="ECO:0007669"/>
    <property type="project" value="UniProtKB-SubCell"/>
</dbReference>
<evidence type="ECO:0000256" key="3">
    <source>
        <dbReference type="ARBA" id="ARBA00023125"/>
    </source>
</evidence>
<evidence type="ECO:0000256" key="5">
    <source>
        <dbReference type="ARBA" id="ARBA00023242"/>
    </source>
</evidence>
<evidence type="ECO:0000313" key="10">
    <source>
        <dbReference type="EMBL" id="PIA48747.1"/>
    </source>
</evidence>
<evidence type="ECO:0000259" key="9">
    <source>
        <dbReference type="PROSITE" id="PS51294"/>
    </source>
</evidence>
<keyword evidence="2" id="KW-0805">Transcription regulation</keyword>
<evidence type="ECO:0000256" key="1">
    <source>
        <dbReference type="ARBA" id="ARBA00004123"/>
    </source>
</evidence>
<dbReference type="AlphaFoldDB" id="A0A2G5DZQ2"/>
<dbReference type="PROSITE" id="PS51294">
    <property type="entry name" value="HTH_MYB"/>
    <property type="match status" value="1"/>
</dbReference>
<evidence type="ECO:0000313" key="11">
    <source>
        <dbReference type="Proteomes" id="UP000230069"/>
    </source>
</evidence>
<feature type="domain" description="Myb-like" evidence="7">
    <location>
        <begin position="19"/>
        <end position="69"/>
    </location>
</feature>
<dbReference type="InterPro" id="IPR001005">
    <property type="entry name" value="SANT/Myb"/>
</dbReference>
<dbReference type="FunFam" id="1.10.10.60:FF:000023">
    <property type="entry name" value="protein REVEILLE 6 isoform X1"/>
    <property type="match status" value="1"/>
</dbReference>
<dbReference type="Gene3D" id="1.10.10.60">
    <property type="entry name" value="Homeodomain-like"/>
    <property type="match status" value="1"/>
</dbReference>
<dbReference type="SMART" id="SM00717">
    <property type="entry name" value="SANT"/>
    <property type="match status" value="1"/>
</dbReference>
<gene>
    <name evidence="10" type="ORF">AQUCO_01300001v1</name>
</gene>
<feature type="region of interest" description="Disordered" evidence="6">
    <location>
        <begin position="84"/>
        <end position="119"/>
    </location>
</feature>
<feature type="compositionally biased region" description="Polar residues" evidence="6">
    <location>
        <begin position="518"/>
        <end position="531"/>
    </location>
</feature>
<comment type="subcellular location">
    <subcellularLocation>
        <location evidence="1">Nucleus</location>
    </subcellularLocation>
</comment>
<dbReference type="PROSITE" id="PS51293">
    <property type="entry name" value="SANT"/>
    <property type="match status" value="1"/>
</dbReference>
<keyword evidence="4" id="KW-0804">Transcription</keyword>
<feature type="domain" description="HTH myb-type" evidence="9">
    <location>
        <begin position="19"/>
        <end position="73"/>
    </location>
</feature>
<dbReference type="InterPro" id="IPR006447">
    <property type="entry name" value="Myb_dom_plants"/>
</dbReference>
<dbReference type="InterPro" id="IPR017884">
    <property type="entry name" value="SANT_dom"/>
</dbReference>
<evidence type="ECO:0000256" key="4">
    <source>
        <dbReference type="ARBA" id="ARBA00023163"/>
    </source>
</evidence>
<protein>
    <submittedName>
        <fullName evidence="10">Uncharacterized protein</fullName>
    </submittedName>
</protein>
<proteinExistence type="predicted"/>
<reference evidence="10 11" key="1">
    <citation type="submission" date="2017-09" db="EMBL/GenBank/DDBJ databases">
        <title>WGS assembly of Aquilegia coerulea Goldsmith.</title>
        <authorList>
            <person name="Hodges S."/>
            <person name="Kramer E."/>
            <person name="Nordborg M."/>
            <person name="Tomkins J."/>
            <person name="Borevitz J."/>
            <person name="Derieg N."/>
            <person name="Yan J."/>
            <person name="Mihaltcheva S."/>
            <person name="Hayes R.D."/>
            <person name="Rokhsar D."/>
        </authorList>
    </citation>
    <scope>NUCLEOTIDE SEQUENCE [LARGE SCALE GENOMIC DNA]</scope>
    <source>
        <strain evidence="11">cv. Goldsmith</strain>
    </source>
</reference>
<evidence type="ECO:0000259" key="7">
    <source>
        <dbReference type="PROSITE" id="PS50090"/>
    </source>
</evidence>
<sequence length="626" mass="69390">MDTFSSNQDLITKARKPYTITKQRERWTVEEHHRFLEAIKLYGRAWQRIEEHIGTKTAVQIRSHAQKFFSKLEREALIEGVPLGKGRDIHIPPPRPKRKPNTPYPRKTGAGTPNSIPVGVKDVNLLNSSSSSYSTKQIQDLDNDLHFEKPCKRTRAKEYFDDANSSAFLTLSQETPCDSLSPSSKSPQASVVLANQCVFRNFIPSVKETSGAGITDEFILNMDPEGNQKLNRTGANYTDMDYGVSEDPKVTKCFHNLNEDVIKGANVKQPENLCLLTKEETRSNQNYPRHIPVHVLESNSETCTQCSEHDMTCPSSIIHQAERPFSKVNNFANPTASATTECHSSISIQQSLSSFPSLLNPFSNRDSYSMFVNPTFSNLIVSTLLQNPAAHAAASFAASFWPFSNMETPVDSPLCSFEGFQSRHGDLSPSTSAIAVATVMAASAWWAANGILPMRPLPLHTGLNFAPIIPSQTDTIEKEKSDHRILFSPCEGQQLDPGLSKALESKVPDTKLPPLSLSDCNKSGNTRSSNAEVEAASHKQKSLSLAALQEADKGKSKEQVDRSSCGSNTPSSSEVEMDLLEKHTNGKDEFNDQIINNWTSEPNNHRNRSAGNMNEFWREVSEEVCD</sequence>
<feature type="compositionally biased region" description="Basic and acidic residues" evidence="6">
    <location>
        <begin position="550"/>
        <end position="561"/>
    </location>
</feature>
<dbReference type="PANTHER" id="PTHR12802:SF177">
    <property type="entry name" value="PROTEIN CCA1"/>
    <property type="match status" value="1"/>
</dbReference>
<keyword evidence="11" id="KW-1185">Reference proteome</keyword>
<dbReference type="InterPro" id="IPR017930">
    <property type="entry name" value="Myb_dom"/>
</dbReference>
<feature type="domain" description="SANT" evidence="8">
    <location>
        <begin position="22"/>
        <end position="73"/>
    </location>
</feature>
<dbReference type="SUPFAM" id="SSF46689">
    <property type="entry name" value="Homeodomain-like"/>
    <property type="match status" value="1"/>
</dbReference>
<dbReference type="PANTHER" id="PTHR12802">
    <property type="entry name" value="SWI/SNF COMPLEX-RELATED"/>
    <property type="match status" value="1"/>
</dbReference>
<evidence type="ECO:0000256" key="2">
    <source>
        <dbReference type="ARBA" id="ARBA00023015"/>
    </source>
</evidence>
<dbReference type="GO" id="GO:0003677">
    <property type="term" value="F:DNA binding"/>
    <property type="evidence" value="ECO:0007669"/>
    <property type="project" value="UniProtKB-KW"/>
</dbReference>
<dbReference type="FunCoup" id="A0A2G5DZQ2">
    <property type="interactions" value="261"/>
</dbReference>
<dbReference type="STRING" id="218851.A0A2G5DZQ2"/>
<organism evidence="10 11">
    <name type="scientific">Aquilegia coerulea</name>
    <name type="common">Rocky mountain columbine</name>
    <dbReference type="NCBI Taxonomy" id="218851"/>
    <lineage>
        <taxon>Eukaryota</taxon>
        <taxon>Viridiplantae</taxon>
        <taxon>Streptophyta</taxon>
        <taxon>Embryophyta</taxon>
        <taxon>Tracheophyta</taxon>
        <taxon>Spermatophyta</taxon>
        <taxon>Magnoliopsida</taxon>
        <taxon>Ranunculales</taxon>
        <taxon>Ranunculaceae</taxon>
        <taxon>Thalictroideae</taxon>
        <taxon>Aquilegia</taxon>
    </lineage>
</organism>
<accession>A0A2G5DZQ2</accession>
<dbReference type="GO" id="GO:0010468">
    <property type="term" value="P:regulation of gene expression"/>
    <property type="evidence" value="ECO:0007669"/>
    <property type="project" value="UniProtKB-ARBA"/>
</dbReference>
<keyword evidence="5" id="KW-0539">Nucleus</keyword>
<dbReference type="OrthoDB" id="118550at2759"/>